<evidence type="ECO:0000256" key="1">
    <source>
        <dbReference type="SAM" id="SignalP"/>
    </source>
</evidence>
<dbReference type="PROSITE" id="PS51257">
    <property type="entry name" value="PROKAR_LIPOPROTEIN"/>
    <property type="match status" value="1"/>
</dbReference>
<proteinExistence type="predicted"/>
<protein>
    <recommendedName>
        <fullName evidence="4">PrcB C-terminal domain-containing protein</fullName>
    </recommendedName>
</protein>
<organism evidence="2 3">
    <name type="scientific">Candidatus Anaerostipes excrementavium</name>
    <dbReference type="NCBI Taxonomy" id="2838463"/>
    <lineage>
        <taxon>Bacteria</taxon>
        <taxon>Bacillati</taxon>
        <taxon>Bacillota</taxon>
        <taxon>Clostridia</taxon>
        <taxon>Lachnospirales</taxon>
        <taxon>Lachnospiraceae</taxon>
        <taxon>Anaerostipes</taxon>
    </lineage>
</organism>
<evidence type="ECO:0000313" key="2">
    <source>
        <dbReference type="EMBL" id="HIX67668.1"/>
    </source>
</evidence>
<feature type="signal peptide" evidence="1">
    <location>
        <begin position="1"/>
        <end position="20"/>
    </location>
</feature>
<keyword evidence="1" id="KW-0732">Signal</keyword>
<evidence type="ECO:0008006" key="4">
    <source>
        <dbReference type="Google" id="ProtNLM"/>
    </source>
</evidence>
<comment type="caution">
    <text evidence="2">The sequence shown here is derived from an EMBL/GenBank/DDBJ whole genome shotgun (WGS) entry which is preliminary data.</text>
</comment>
<dbReference type="Proteomes" id="UP000886721">
    <property type="component" value="Unassembled WGS sequence"/>
</dbReference>
<reference evidence="2" key="1">
    <citation type="journal article" date="2021" name="PeerJ">
        <title>Extensive microbial diversity within the chicken gut microbiome revealed by metagenomics and culture.</title>
        <authorList>
            <person name="Gilroy R."/>
            <person name="Ravi A."/>
            <person name="Getino M."/>
            <person name="Pursley I."/>
            <person name="Horton D.L."/>
            <person name="Alikhan N.F."/>
            <person name="Baker D."/>
            <person name="Gharbi K."/>
            <person name="Hall N."/>
            <person name="Watson M."/>
            <person name="Adriaenssens E.M."/>
            <person name="Foster-Nyarko E."/>
            <person name="Jarju S."/>
            <person name="Secka A."/>
            <person name="Antonio M."/>
            <person name="Oren A."/>
            <person name="Chaudhuri R.R."/>
            <person name="La Ragione R."/>
            <person name="Hildebrand F."/>
            <person name="Pallen M.J."/>
        </authorList>
    </citation>
    <scope>NUCLEOTIDE SEQUENCE</scope>
    <source>
        <strain evidence="2">CHK191-13928</strain>
    </source>
</reference>
<gene>
    <name evidence="2" type="ORF">H9735_06000</name>
</gene>
<evidence type="ECO:0000313" key="3">
    <source>
        <dbReference type="Proteomes" id="UP000886721"/>
    </source>
</evidence>
<dbReference type="EMBL" id="DXEM01000017">
    <property type="protein sequence ID" value="HIX67668.1"/>
    <property type="molecule type" value="Genomic_DNA"/>
</dbReference>
<reference evidence="2" key="2">
    <citation type="submission" date="2021-04" db="EMBL/GenBank/DDBJ databases">
        <authorList>
            <person name="Gilroy R."/>
        </authorList>
    </citation>
    <scope>NUCLEOTIDE SEQUENCE</scope>
    <source>
        <strain evidence="2">CHK191-13928</strain>
    </source>
</reference>
<name>A0A9D1WV26_9FIRM</name>
<sequence>MMKKIAVVLFSICLMTGALVGCTEADKVSENVSQEADNFNVLRRLAVINSRTDKVEFELIGAFSLHVDQDDDQIEVVAEMEDGSYKKHIVGLNENTMYVVEDLGGAKVNKYKYEVNYIPESIVPFKVVEKD</sequence>
<dbReference type="Pfam" id="PF25682">
    <property type="entry name" value="Phage_VG64"/>
    <property type="match status" value="1"/>
</dbReference>
<accession>A0A9D1WV26</accession>
<feature type="chain" id="PRO_5038778504" description="PrcB C-terminal domain-containing protein" evidence="1">
    <location>
        <begin position="21"/>
        <end position="131"/>
    </location>
</feature>
<dbReference type="InterPro" id="IPR058243">
    <property type="entry name" value="Phage_VG64"/>
</dbReference>
<dbReference type="AlphaFoldDB" id="A0A9D1WV26"/>